<dbReference type="Proteomes" id="UP000076976">
    <property type="component" value="Unassembled WGS sequence"/>
</dbReference>
<dbReference type="InterPro" id="IPR011701">
    <property type="entry name" value="MFS"/>
</dbReference>
<dbReference type="SUPFAM" id="SSF103473">
    <property type="entry name" value="MFS general substrate transporter"/>
    <property type="match status" value="1"/>
</dbReference>
<feature type="transmembrane region" description="Helical" evidence="8">
    <location>
        <begin position="246"/>
        <end position="264"/>
    </location>
</feature>
<evidence type="ECO:0000259" key="9">
    <source>
        <dbReference type="PROSITE" id="PS50850"/>
    </source>
</evidence>
<evidence type="ECO:0000313" key="10">
    <source>
        <dbReference type="EMBL" id="OAB86586.1"/>
    </source>
</evidence>
<comment type="subcellular location">
    <subcellularLocation>
        <location evidence="1">Cell membrane</location>
        <topology evidence="1">Multi-pass membrane protein</topology>
    </subcellularLocation>
</comment>
<feature type="region of interest" description="Disordered" evidence="7">
    <location>
        <begin position="422"/>
        <end position="441"/>
    </location>
</feature>
<dbReference type="GO" id="GO:0022857">
    <property type="term" value="F:transmembrane transporter activity"/>
    <property type="evidence" value="ECO:0007669"/>
    <property type="project" value="InterPro"/>
</dbReference>
<dbReference type="PANTHER" id="PTHR42718:SF46">
    <property type="entry name" value="BLR6921 PROTEIN"/>
    <property type="match status" value="1"/>
</dbReference>
<dbReference type="PRINTS" id="PR01036">
    <property type="entry name" value="TCRTETB"/>
</dbReference>
<feature type="transmembrane region" description="Helical" evidence="8">
    <location>
        <begin position="203"/>
        <end position="225"/>
    </location>
</feature>
<keyword evidence="3" id="KW-1003">Cell membrane</keyword>
<feature type="transmembrane region" description="Helical" evidence="8">
    <location>
        <begin position="370"/>
        <end position="391"/>
    </location>
</feature>
<feature type="transmembrane region" description="Helical" evidence="8">
    <location>
        <begin position="91"/>
        <end position="111"/>
    </location>
</feature>
<feature type="transmembrane region" description="Helical" evidence="8">
    <location>
        <begin position="397"/>
        <end position="418"/>
    </location>
</feature>
<name>A0A176QA34_9MICO</name>
<feature type="domain" description="Major facilitator superfamily (MFS) profile" evidence="9">
    <location>
        <begin position="1"/>
        <end position="423"/>
    </location>
</feature>
<dbReference type="GO" id="GO:0005886">
    <property type="term" value="C:plasma membrane"/>
    <property type="evidence" value="ECO:0007669"/>
    <property type="project" value="UniProtKB-SubCell"/>
</dbReference>
<organism evidence="10 11">
    <name type="scientific">Janibacter melonis</name>
    <dbReference type="NCBI Taxonomy" id="262209"/>
    <lineage>
        <taxon>Bacteria</taxon>
        <taxon>Bacillati</taxon>
        <taxon>Actinomycetota</taxon>
        <taxon>Actinomycetes</taxon>
        <taxon>Micrococcales</taxon>
        <taxon>Intrasporangiaceae</taxon>
        <taxon>Janibacter</taxon>
    </lineage>
</organism>
<evidence type="ECO:0000256" key="8">
    <source>
        <dbReference type="SAM" id="Phobius"/>
    </source>
</evidence>
<evidence type="ECO:0000256" key="4">
    <source>
        <dbReference type="ARBA" id="ARBA00022692"/>
    </source>
</evidence>
<keyword evidence="5 8" id="KW-1133">Transmembrane helix</keyword>
<evidence type="ECO:0000256" key="3">
    <source>
        <dbReference type="ARBA" id="ARBA00022475"/>
    </source>
</evidence>
<keyword evidence="6 8" id="KW-0472">Membrane</keyword>
<dbReference type="EMBL" id="LQZG01000004">
    <property type="protein sequence ID" value="OAB86586.1"/>
    <property type="molecule type" value="Genomic_DNA"/>
</dbReference>
<dbReference type="PANTHER" id="PTHR42718">
    <property type="entry name" value="MAJOR FACILITATOR SUPERFAMILY MULTIDRUG TRANSPORTER MFSC"/>
    <property type="match status" value="1"/>
</dbReference>
<feature type="compositionally biased region" description="Basic and acidic residues" evidence="7">
    <location>
        <begin position="422"/>
        <end position="431"/>
    </location>
</feature>
<dbReference type="Gene3D" id="1.20.1720.10">
    <property type="entry name" value="Multidrug resistance protein D"/>
    <property type="match status" value="1"/>
</dbReference>
<feature type="transmembrane region" description="Helical" evidence="8">
    <location>
        <begin position="147"/>
        <end position="165"/>
    </location>
</feature>
<protein>
    <submittedName>
        <fullName evidence="10">MFS transporter</fullName>
    </submittedName>
</protein>
<dbReference type="STRING" id="262209.AWH69_13505"/>
<evidence type="ECO:0000256" key="2">
    <source>
        <dbReference type="ARBA" id="ARBA00022448"/>
    </source>
</evidence>
<keyword evidence="2" id="KW-0813">Transport</keyword>
<keyword evidence="11" id="KW-1185">Reference proteome</keyword>
<evidence type="ECO:0000256" key="6">
    <source>
        <dbReference type="ARBA" id="ARBA00023136"/>
    </source>
</evidence>
<gene>
    <name evidence="10" type="ORF">AWH69_13505</name>
</gene>
<feature type="transmembrane region" description="Helical" evidence="8">
    <location>
        <begin position="276"/>
        <end position="296"/>
    </location>
</feature>
<feature type="transmembrane region" description="Helical" evidence="8">
    <location>
        <begin position="335"/>
        <end position="358"/>
    </location>
</feature>
<feature type="transmembrane region" description="Helical" evidence="8">
    <location>
        <begin position="62"/>
        <end position="79"/>
    </location>
</feature>
<comment type="caution">
    <text evidence="10">The sequence shown here is derived from an EMBL/GenBank/DDBJ whole genome shotgun (WGS) entry which is preliminary data.</text>
</comment>
<dbReference type="PROSITE" id="PS50850">
    <property type="entry name" value="MFS"/>
    <property type="match status" value="1"/>
</dbReference>
<dbReference type="InterPro" id="IPR020846">
    <property type="entry name" value="MFS_dom"/>
</dbReference>
<keyword evidence="4 8" id="KW-0812">Transmembrane</keyword>
<feature type="transmembrane region" description="Helical" evidence="8">
    <location>
        <begin position="31"/>
        <end position="50"/>
    </location>
</feature>
<feature type="transmembrane region" description="Helical" evidence="8">
    <location>
        <begin position="177"/>
        <end position="197"/>
    </location>
</feature>
<dbReference type="Gene3D" id="1.20.1250.20">
    <property type="entry name" value="MFS general substrate transporter like domains"/>
    <property type="match status" value="1"/>
</dbReference>
<evidence type="ECO:0000256" key="7">
    <source>
        <dbReference type="SAM" id="MobiDB-lite"/>
    </source>
</evidence>
<proteinExistence type="predicted"/>
<feature type="transmembrane region" description="Helical" evidence="8">
    <location>
        <begin position="308"/>
        <end position="329"/>
    </location>
</feature>
<dbReference type="InterPro" id="IPR036259">
    <property type="entry name" value="MFS_trans_sf"/>
</dbReference>
<dbReference type="Pfam" id="PF07690">
    <property type="entry name" value="MFS_1"/>
    <property type="match status" value="1"/>
</dbReference>
<dbReference type="AlphaFoldDB" id="A0A176QA34"/>
<evidence type="ECO:0000256" key="5">
    <source>
        <dbReference type="ARBA" id="ARBA00022989"/>
    </source>
</evidence>
<sequence>MLFGVTGLGSAAVAVVLPVLAADLDLTPGRATLVVSCYSLALAVGSAVYGRLGDILGIRGPLVVGIAIMVTAACAGALTDSLPTLVAARALQGLGAAAVPALTLAAVQAVFEGDSRARAMATYAAVGATVNALGPVVGAMLVEPLGWRPVVAIPVATLLLLPVVWRDLPTRRQPGATLDAAGAALVAVAAVGAVLALQAATLGVVVALVGLVCLVVALPVVVLRSRRRPDGIVPAVMIADPASRRSLITAISLSSAWFGMLVAVPTTLVGEGWSGVSVGLLLVPCAAAGLVAPRITGPALVRLGPARAQLVATLGTALALLLATLGVGLVSPAPLVAATVVLIVSFGLGQPAMTTLVADAVPLASRGGALGLLTLVFLMGGSLGAAAVGGLGDAIGLTWALLVVTVLPLSAALAFATLPTARPDRPADPPRADPSPTQEIS</sequence>
<evidence type="ECO:0000256" key="1">
    <source>
        <dbReference type="ARBA" id="ARBA00004651"/>
    </source>
</evidence>
<evidence type="ECO:0000313" key="11">
    <source>
        <dbReference type="Proteomes" id="UP000076976"/>
    </source>
</evidence>
<accession>A0A176QA34</accession>
<reference evidence="10 11" key="1">
    <citation type="submission" date="2016-01" db="EMBL/GenBank/DDBJ databases">
        <title>Janibacter melonis strain CD11_4 genome sequencing and assembly.</title>
        <authorList>
            <person name="Nair G.R."/>
            <person name="Kaur G."/>
            <person name="Chander A.M."/>
            <person name="Mayilraj S."/>
        </authorList>
    </citation>
    <scope>NUCLEOTIDE SEQUENCE [LARGE SCALE GENOMIC DNA]</scope>
    <source>
        <strain evidence="10 11">CD11-4</strain>
    </source>
</reference>
<feature type="transmembrane region" description="Helical" evidence="8">
    <location>
        <begin position="123"/>
        <end position="141"/>
    </location>
</feature>